<keyword evidence="4 8" id="KW-0812">Transmembrane</keyword>
<dbReference type="OrthoDB" id="7051241at2"/>
<keyword evidence="15" id="KW-1185">Reference proteome</keyword>
<feature type="chain" id="PRO_5014605546" evidence="11">
    <location>
        <begin position="31"/>
        <end position="969"/>
    </location>
</feature>
<dbReference type="InterPro" id="IPR037066">
    <property type="entry name" value="Plug_dom_sf"/>
</dbReference>
<dbReference type="InterPro" id="IPR036942">
    <property type="entry name" value="Beta-barrel_TonB_sf"/>
</dbReference>
<evidence type="ECO:0000256" key="11">
    <source>
        <dbReference type="SAM" id="SignalP"/>
    </source>
</evidence>
<keyword evidence="6 8" id="KW-0472">Membrane</keyword>
<evidence type="ECO:0000256" key="9">
    <source>
        <dbReference type="RuleBase" id="RU003357"/>
    </source>
</evidence>
<dbReference type="PANTHER" id="PTHR47234">
    <property type="match status" value="1"/>
</dbReference>
<dbReference type="SUPFAM" id="SSF56935">
    <property type="entry name" value="Porins"/>
    <property type="match status" value="1"/>
</dbReference>
<dbReference type="GO" id="GO:0009279">
    <property type="term" value="C:cell outer membrane"/>
    <property type="evidence" value="ECO:0007669"/>
    <property type="project" value="UniProtKB-SubCell"/>
</dbReference>
<dbReference type="Gene3D" id="2.40.170.20">
    <property type="entry name" value="TonB-dependent receptor, beta-barrel domain"/>
    <property type="match status" value="1"/>
</dbReference>
<feature type="signal peptide" evidence="11">
    <location>
        <begin position="1"/>
        <end position="30"/>
    </location>
</feature>
<dbReference type="PANTHER" id="PTHR47234:SF3">
    <property type="entry name" value="SECRETIN_TONB SHORT N-TERMINAL DOMAIN-CONTAINING PROTEIN"/>
    <property type="match status" value="1"/>
</dbReference>
<proteinExistence type="inferred from homology"/>
<organism evidence="14 15">
    <name type="scientific">Novosphingobium kunmingense</name>
    <dbReference type="NCBI Taxonomy" id="1211806"/>
    <lineage>
        <taxon>Bacteria</taxon>
        <taxon>Pseudomonadati</taxon>
        <taxon>Pseudomonadota</taxon>
        <taxon>Alphaproteobacteria</taxon>
        <taxon>Sphingomonadales</taxon>
        <taxon>Sphingomonadaceae</taxon>
        <taxon>Novosphingobium</taxon>
    </lineage>
</organism>
<evidence type="ECO:0000313" key="14">
    <source>
        <dbReference type="EMBL" id="PKB13368.1"/>
    </source>
</evidence>
<dbReference type="EMBL" id="PHUF01000008">
    <property type="protein sequence ID" value="PKB13368.1"/>
    <property type="molecule type" value="Genomic_DNA"/>
</dbReference>
<feature type="domain" description="TonB-dependent receptor-like beta-barrel" evidence="12">
    <location>
        <begin position="384"/>
        <end position="931"/>
    </location>
</feature>
<reference evidence="14 15" key="1">
    <citation type="submission" date="2017-11" db="EMBL/GenBank/DDBJ databases">
        <title>Genomic Encyclopedia of Type Strains, Phase III (KMG-III): the genomes of soil and plant-associated and newly described type strains.</title>
        <authorList>
            <person name="Whitman W."/>
        </authorList>
    </citation>
    <scope>NUCLEOTIDE SEQUENCE [LARGE SCALE GENOMIC DNA]</scope>
    <source>
        <strain evidence="14 15">CGMCC 1.12274</strain>
    </source>
</reference>
<keyword evidence="5 9" id="KW-0798">TonB box</keyword>
<evidence type="ECO:0000256" key="5">
    <source>
        <dbReference type="ARBA" id="ARBA00023077"/>
    </source>
</evidence>
<keyword evidence="3 8" id="KW-1134">Transmembrane beta strand</keyword>
<dbReference type="Gene3D" id="2.170.130.10">
    <property type="entry name" value="TonB-dependent receptor, plug domain"/>
    <property type="match status" value="1"/>
</dbReference>
<dbReference type="InterPro" id="IPR039426">
    <property type="entry name" value="TonB-dep_rcpt-like"/>
</dbReference>
<dbReference type="PROSITE" id="PS52016">
    <property type="entry name" value="TONB_DEPENDENT_REC_3"/>
    <property type="match status" value="1"/>
</dbReference>
<evidence type="ECO:0000256" key="4">
    <source>
        <dbReference type="ARBA" id="ARBA00022692"/>
    </source>
</evidence>
<evidence type="ECO:0000313" key="15">
    <source>
        <dbReference type="Proteomes" id="UP000232587"/>
    </source>
</evidence>
<dbReference type="RefSeq" id="WP_100868576.1">
    <property type="nucleotide sequence ID" value="NZ_PHUF01000008.1"/>
</dbReference>
<protein>
    <submittedName>
        <fullName evidence="14">TonB-dependent receptor-like protein</fullName>
    </submittedName>
</protein>
<evidence type="ECO:0000256" key="8">
    <source>
        <dbReference type="PROSITE-ProRule" id="PRU01360"/>
    </source>
</evidence>
<name>A0A2N0H364_9SPHN</name>
<gene>
    <name evidence="14" type="ORF">B0I00_3408</name>
</gene>
<evidence type="ECO:0000256" key="3">
    <source>
        <dbReference type="ARBA" id="ARBA00022452"/>
    </source>
</evidence>
<accession>A0A2N0H364</accession>
<dbReference type="Pfam" id="PF00593">
    <property type="entry name" value="TonB_dep_Rec_b-barrel"/>
    <property type="match status" value="1"/>
</dbReference>
<comment type="similarity">
    <text evidence="8 9">Belongs to the TonB-dependent receptor family.</text>
</comment>
<evidence type="ECO:0000256" key="10">
    <source>
        <dbReference type="SAM" id="MobiDB-lite"/>
    </source>
</evidence>
<sequence length="969" mass="101981">MIQTQPLRARYIGVSLISLALAAFASPALAAGQSSTPAQDDRTAAEAQPAAVEPGEATTNADGTDAGSGEIVVTGSRVPRAGFTAPTPITIVGTEQLAKAAPSTLAESLRQLPALTNTAGPQRNAGSQRVGQSFLDLRSLGPNRTLTLLDGRRVVSTSLTGSVDANILPSGVVQRVEVVTGGASAAYGSDAVAGVVNFILDSEFSGLKGEVSKGISQYGDNAETRATLSGGTGFAGGQGHVLVSAEYFKNDGVKPGARPWARTGVNFINNPGGTPALFLQSDIRAVGTLGGLIIGGNGGTAANNALFNGIQFLPGGVAAPYSYGTLTTATQQVGGDGVSTELIQELNRPLERGSLYAHVSFDVSDNFTLFADGMYGRSTSTVNNTYNRRQPSNPFTIQRDNAYLATFAPQIRDRMLATGVTSLTMLRFSSERGFIVTKGDSETLQGTLGAKGKIGDLKWNAYYTHGETKQSNDVLNNEITANFNRAIDAVFVTAANVGTSGLAVGSIACRVNVDTNPNNNDPSCAPFNVFGVGSPSDAALNYTRGTSASDALIKADLAAVSLAGPLFEGWAGPIDFAIGGEYRKESINFTTDALSPTGAYLLGNPTPWSGSYNVKEAFAELVVPLLKDVPFFRQLELNAAGRITDYSTSGKVETWKLGLSWKPVEDLRLRATRSRDIRAPNLSELFQAGRQSIAAVNDPFKNNVRVTGILQINSGNPNLTPEFADTFTAGAIYSPSWLPGLNLSVDYYDISIKNAISPIPAQTAVDQCFLNVQSACDLFTRDANGNITRFAALPINLASAKTRGVDFEAGYSIPRGFAGLDGQFSVRVLASYLAKQETTQPGGAPVDRAGEAGVNPFPRWRGLAQINYDGEHTGAFLQARFIGSGDYDKTRGPALIDLQHVPAAAYLDGQISKKIAAGSGEVELFLNVRNILNSAPPLAPENATLPVAYNALLHDVLGRVFRVGAKFKY</sequence>
<dbReference type="InterPro" id="IPR012910">
    <property type="entry name" value="Plug_dom"/>
</dbReference>
<evidence type="ECO:0000259" key="12">
    <source>
        <dbReference type="Pfam" id="PF00593"/>
    </source>
</evidence>
<evidence type="ECO:0000256" key="1">
    <source>
        <dbReference type="ARBA" id="ARBA00004571"/>
    </source>
</evidence>
<keyword evidence="14" id="KW-0675">Receptor</keyword>
<dbReference type="AlphaFoldDB" id="A0A2N0H364"/>
<feature type="region of interest" description="Disordered" evidence="10">
    <location>
        <begin position="32"/>
        <end position="70"/>
    </location>
</feature>
<dbReference type="Proteomes" id="UP000232587">
    <property type="component" value="Unassembled WGS sequence"/>
</dbReference>
<keyword evidence="11" id="KW-0732">Signal</keyword>
<keyword evidence="2 8" id="KW-0813">Transport</keyword>
<dbReference type="Pfam" id="PF07715">
    <property type="entry name" value="Plug"/>
    <property type="match status" value="1"/>
</dbReference>
<comment type="subcellular location">
    <subcellularLocation>
        <location evidence="1 8">Cell outer membrane</location>
        <topology evidence="1 8">Multi-pass membrane protein</topology>
    </subcellularLocation>
</comment>
<evidence type="ECO:0000256" key="7">
    <source>
        <dbReference type="ARBA" id="ARBA00023237"/>
    </source>
</evidence>
<evidence type="ECO:0000259" key="13">
    <source>
        <dbReference type="Pfam" id="PF07715"/>
    </source>
</evidence>
<keyword evidence="7 8" id="KW-0998">Cell outer membrane</keyword>
<evidence type="ECO:0000256" key="2">
    <source>
        <dbReference type="ARBA" id="ARBA00022448"/>
    </source>
</evidence>
<comment type="caution">
    <text evidence="14">The sequence shown here is derived from an EMBL/GenBank/DDBJ whole genome shotgun (WGS) entry which is preliminary data.</text>
</comment>
<dbReference type="InterPro" id="IPR000531">
    <property type="entry name" value="Beta-barrel_TonB"/>
</dbReference>
<feature type="domain" description="TonB-dependent receptor plug" evidence="13">
    <location>
        <begin position="85"/>
        <end position="195"/>
    </location>
</feature>
<evidence type="ECO:0000256" key="6">
    <source>
        <dbReference type="ARBA" id="ARBA00023136"/>
    </source>
</evidence>